<dbReference type="Pfam" id="PF10175">
    <property type="entry name" value="MPP6"/>
    <property type="match status" value="1"/>
</dbReference>
<reference evidence="2" key="1">
    <citation type="journal article" date="2020" name="Fungal Divers.">
        <title>Resolving the Mortierellaceae phylogeny through synthesis of multi-gene phylogenetics and phylogenomics.</title>
        <authorList>
            <person name="Vandepol N."/>
            <person name="Liber J."/>
            <person name="Desiro A."/>
            <person name="Na H."/>
            <person name="Kennedy M."/>
            <person name="Barry K."/>
            <person name="Grigoriev I.V."/>
            <person name="Miller A.N."/>
            <person name="O'Donnell K."/>
            <person name="Stajich J.E."/>
            <person name="Bonito G."/>
        </authorList>
    </citation>
    <scope>NUCLEOTIDE SEQUENCE</scope>
    <source>
        <strain evidence="2">REB-010B</strain>
    </source>
</reference>
<comment type="caution">
    <text evidence="2">The sequence shown here is derived from an EMBL/GenBank/DDBJ whole genome shotgun (WGS) entry which is preliminary data.</text>
</comment>
<name>A0A9P6RS13_9FUNG</name>
<dbReference type="PANTHER" id="PTHR13582:SF0">
    <property type="entry name" value="M-PHASE PHOSPHOPROTEIN 6"/>
    <property type="match status" value="1"/>
</dbReference>
<dbReference type="InterPro" id="IPR019324">
    <property type="entry name" value="MPP6"/>
</dbReference>
<accession>A0A9P6RS13</accession>
<dbReference type="OrthoDB" id="20403at2759"/>
<proteinExistence type="predicted"/>
<dbReference type="AlphaFoldDB" id="A0A9P6RS13"/>
<sequence>MAEVPHKKALSGKLLTMKFMQRQQERETREKLELEQVRVVTEAHWVLDKKAIDLPKPKLQVEYEPSYLQMDASERSSLGRVSFQKFNGDVEKAASKSVSDQQLDRELKRQREGEIGDDDMAEELGRGLKAKKVKSSASSTPSGDSTPKKSSKSNRRAPSSQKQANGDGESGSGRLRPFMRPKD</sequence>
<organism evidence="2 3">
    <name type="scientific">Dissophora globulifera</name>
    <dbReference type="NCBI Taxonomy" id="979702"/>
    <lineage>
        <taxon>Eukaryota</taxon>
        <taxon>Fungi</taxon>
        <taxon>Fungi incertae sedis</taxon>
        <taxon>Mucoromycota</taxon>
        <taxon>Mortierellomycotina</taxon>
        <taxon>Mortierellomycetes</taxon>
        <taxon>Mortierellales</taxon>
        <taxon>Mortierellaceae</taxon>
        <taxon>Dissophora</taxon>
    </lineage>
</organism>
<keyword evidence="3" id="KW-1185">Reference proteome</keyword>
<evidence type="ECO:0000313" key="3">
    <source>
        <dbReference type="Proteomes" id="UP000738325"/>
    </source>
</evidence>
<feature type="compositionally biased region" description="Low complexity" evidence="1">
    <location>
        <begin position="135"/>
        <end position="145"/>
    </location>
</feature>
<gene>
    <name evidence="2" type="primary">MPHOSPH6</name>
    <name evidence="2" type="ORF">BGZ99_002297</name>
</gene>
<evidence type="ECO:0000313" key="2">
    <source>
        <dbReference type="EMBL" id="KAG0323989.1"/>
    </source>
</evidence>
<feature type="compositionally biased region" description="Basic and acidic residues" evidence="1">
    <location>
        <begin position="102"/>
        <end position="114"/>
    </location>
</feature>
<feature type="region of interest" description="Disordered" evidence="1">
    <location>
        <begin position="91"/>
        <end position="183"/>
    </location>
</feature>
<evidence type="ECO:0000256" key="1">
    <source>
        <dbReference type="SAM" id="MobiDB-lite"/>
    </source>
</evidence>
<dbReference type="GO" id="GO:0000460">
    <property type="term" value="P:maturation of 5.8S rRNA"/>
    <property type="evidence" value="ECO:0007669"/>
    <property type="project" value="TreeGrafter"/>
</dbReference>
<protein>
    <submittedName>
        <fullName evidence="2">M-phase phosphoprotein 6</fullName>
    </submittedName>
</protein>
<dbReference type="Proteomes" id="UP000738325">
    <property type="component" value="Unassembled WGS sequence"/>
</dbReference>
<dbReference type="PANTHER" id="PTHR13582">
    <property type="entry name" value="M-PHASE PHOSPHOPROTEIN 6"/>
    <property type="match status" value="1"/>
</dbReference>
<dbReference type="EMBL" id="JAAAIP010000167">
    <property type="protein sequence ID" value="KAG0323989.1"/>
    <property type="molecule type" value="Genomic_DNA"/>
</dbReference>